<dbReference type="InterPro" id="IPR050832">
    <property type="entry name" value="Bact_Acetyltransf"/>
</dbReference>
<keyword evidence="5" id="KW-1185">Reference proteome</keyword>
<sequence>MSRAVRPATRDDVWTIHQTARESWHAAYDEILGSDRVDEVVDDWYAIGDLESSIDGASKRADVAFLVAESADDGARANSADDRADRIGEFDRECAGFAHAVPWPEDPAVGYLARLYVTPEIWGEGTGTQLLTRLEADLEDAFDRLRLAVLAANDVGIAFYESAGFERVATRKNDLAAGLKEYVYERPIASADERDSG</sequence>
<dbReference type="Proteomes" id="UP000637819">
    <property type="component" value="Chromosome"/>
</dbReference>
<dbReference type="RefSeq" id="WP_204746798.1">
    <property type="nucleotide sequence ID" value="NZ_CP069188.1"/>
</dbReference>
<dbReference type="InterPro" id="IPR016181">
    <property type="entry name" value="Acyl_CoA_acyltransferase"/>
</dbReference>
<evidence type="ECO:0000313" key="5">
    <source>
        <dbReference type="Proteomes" id="UP000637819"/>
    </source>
</evidence>
<organism evidence="4 5">
    <name type="scientific">Haloterrigena salifodinae</name>
    <dbReference type="NCBI Taxonomy" id="2675099"/>
    <lineage>
        <taxon>Archaea</taxon>
        <taxon>Methanobacteriati</taxon>
        <taxon>Methanobacteriota</taxon>
        <taxon>Stenosarchaea group</taxon>
        <taxon>Halobacteria</taxon>
        <taxon>Halobacteriales</taxon>
        <taxon>Natrialbaceae</taxon>
        <taxon>Haloterrigena</taxon>
    </lineage>
</organism>
<dbReference type="SUPFAM" id="SSF55729">
    <property type="entry name" value="Acyl-CoA N-acyltransferases (Nat)"/>
    <property type="match status" value="1"/>
</dbReference>
<reference evidence="4 5" key="1">
    <citation type="submission" date="2021-01" db="EMBL/GenBank/DDBJ databases">
        <title>Genome Sequence and Methylation Pattern of Haloterrigena salifodinae BOL5-1, An Extremely Halophilic Archaeon from a Bolivian Salt Mine.</title>
        <authorList>
            <person name="DasSarma P."/>
            <person name="Anton B.P."/>
            <person name="DasSarma S.L."/>
            <person name="von Ehrenheim H.A.L."/>
            <person name="Martinez F.L."/>
            <person name="Guzman D."/>
            <person name="Roberts R.J."/>
            <person name="DasSarma S."/>
        </authorList>
    </citation>
    <scope>NUCLEOTIDE SEQUENCE [LARGE SCALE GENOMIC DNA]</scope>
    <source>
        <strain evidence="4 5">BOL5-1</strain>
    </source>
</reference>
<protein>
    <submittedName>
        <fullName evidence="4">GNAT family N-acetyltransferase</fullName>
    </submittedName>
</protein>
<dbReference type="CDD" id="cd04301">
    <property type="entry name" value="NAT_SF"/>
    <property type="match status" value="1"/>
</dbReference>
<dbReference type="GeneID" id="62876045"/>
<dbReference type="KEGG" id="hsal:JMJ58_12935"/>
<gene>
    <name evidence="4" type="ORF">JMJ58_12935</name>
</gene>
<accession>A0A8T8DXJ0</accession>
<dbReference type="PANTHER" id="PTHR43877">
    <property type="entry name" value="AMINOALKYLPHOSPHONATE N-ACETYLTRANSFERASE-RELATED-RELATED"/>
    <property type="match status" value="1"/>
</dbReference>
<proteinExistence type="predicted"/>
<dbReference type="Pfam" id="PF00583">
    <property type="entry name" value="Acetyltransf_1"/>
    <property type="match status" value="1"/>
</dbReference>
<dbReference type="AlphaFoldDB" id="A0A8T8DXJ0"/>
<dbReference type="Gene3D" id="3.40.630.30">
    <property type="match status" value="1"/>
</dbReference>
<dbReference type="InterPro" id="IPR000182">
    <property type="entry name" value="GNAT_dom"/>
</dbReference>
<dbReference type="EMBL" id="CP069188">
    <property type="protein sequence ID" value="QRV13856.1"/>
    <property type="molecule type" value="Genomic_DNA"/>
</dbReference>
<keyword evidence="1" id="KW-0808">Transferase</keyword>
<name>A0A8T8DXJ0_9EURY</name>
<keyword evidence="2" id="KW-0012">Acyltransferase</keyword>
<evidence type="ECO:0000256" key="1">
    <source>
        <dbReference type="ARBA" id="ARBA00022679"/>
    </source>
</evidence>
<dbReference type="OrthoDB" id="11597at2157"/>
<dbReference type="GO" id="GO:0016747">
    <property type="term" value="F:acyltransferase activity, transferring groups other than amino-acyl groups"/>
    <property type="evidence" value="ECO:0007669"/>
    <property type="project" value="InterPro"/>
</dbReference>
<evidence type="ECO:0000313" key="4">
    <source>
        <dbReference type="EMBL" id="QRV13856.1"/>
    </source>
</evidence>
<dbReference type="PROSITE" id="PS51186">
    <property type="entry name" value="GNAT"/>
    <property type="match status" value="1"/>
</dbReference>
<evidence type="ECO:0000256" key="2">
    <source>
        <dbReference type="ARBA" id="ARBA00023315"/>
    </source>
</evidence>
<evidence type="ECO:0000259" key="3">
    <source>
        <dbReference type="PROSITE" id="PS51186"/>
    </source>
</evidence>
<feature type="domain" description="N-acetyltransferase" evidence="3">
    <location>
        <begin position="35"/>
        <end position="189"/>
    </location>
</feature>